<sequence>MKKSVSIFTVLITITIHFIFWIGIYFFYNYFLGYGSNNVKYVNRFSLFLMPITIFISYFFLYYLVPTYLVKKKQKLFILYSIYTFIVSFFFIVLSIFFGLVFSDFLKSEDITPITKGFLFIILGVYFVIFIVITFGMFIHNYKQSIKNEDLKNKFLQTQLQLKEQELKFLKMQIHPHFLFNSLNTIYGFALKKADKAPEMILKLSNLLDYILYQVEKPAVLLQDEIDHLKDYVSLEKMRFHDTLNVSISEEGNTENVQIAPMLLIPFVENSFKHGTIIDGKLKVVISIKIENELLFFKISNSTLEETSNETGIGLDNIKKRLEMLYPNGHQLKIEQENQLFIVALKVKINSLNILKNDH</sequence>
<feature type="transmembrane region" description="Helical" evidence="2">
    <location>
        <begin position="118"/>
        <end position="139"/>
    </location>
</feature>
<keyword evidence="2" id="KW-0812">Transmembrane</keyword>
<keyword evidence="4" id="KW-0808">Transferase</keyword>
<feature type="domain" description="Signal transduction histidine kinase internal region" evidence="3">
    <location>
        <begin position="166"/>
        <end position="243"/>
    </location>
</feature>
<dbReference type="InterPro" id="IPR010559">
    <property type="entry name" value="Sig_transdc_His_kin_internal"/>
</dbReference>
<keyword evidence="1" id="KW-0175">Coiled coil</keyword>
<keyword evidence="5" id="KW-1185">Reference proteome</keyword>
<dbReference type="EMBL" id="CP018155">
    <property type="protein sequence ID" value="APG66505.1"/>
    <property type="molecule type" value="Genomic_DNA"/>
</dbReference>
<organism evidence="4 5">
    <name type="scientific">Tenacibaculum todarodis</name>
    <dbReference type="NCBI Taxonomy" id="1850252"/>
    <lineage>
        <taxon>Bacteria</taxon>
        <taxon>Pseudomonadati</taxon>
        <taxon>Bacteroidota</taxon>
        <taxon>Flavobacteriia</taxon>
        <taxon>Flavobacteriales</taxon>
        <taxon>Flavobacteriaceae</taxon>
        <taxon>Tenacibaculum</taxon>
    </lineage>
</organism>
<dbReference type="Pfam" id="PF06580">
    <property type="entry name" value="His_kinase"/>
    <property type="match status" value="1"/>
</dbReference>
<evidence type="ECO:0000313" key="4">
    <source>
        <dbReference type="EMBL" id="APG66505.1"/>
    </source>
</evidence>
<evidence type="ECO:0000256" key="2">
    <source>
        <dbReference type="SAM" id="Phobius"/>
    </source>
</evidence>
<dbReference type="GO" id="GO:0016020">
    <property type="term" value="C:membrane"/>
    <property type="evidence" value="ECO:0007669"/>
    <property type="project" value="InterPro"/>
</dbReference>
<name>A0A1L3JMY2_9FLAO</name>
<dbReference type="Gene3D" id="3.30.565.10">
    <property type="entry name" value="Histidine kinase-like ATPase, C-terminal domain"/>
    <property type="match status" value="1"/>
</dbReference>
<proteinExistence type="predicted"/>
<dbReference type="PANTHER" id="PTHR34220:SF7">
    <property type="entry name" value="SENSOR HISTIDINE KINASE YPDA"/>
    <property type="match status" value="1"/>
</dbReference>
<evidence type="ECO:0000313" key="5">
    <source>
        <dbReference type="Proteomes" id="UP000181898"/>
    </source>
</evidence>
<dbReference type="OrthoDB" id="9809908at2"/>
<dbReference type="Proteomes" id="UP000181898">
    <property type="component" value="Chromosome"/>
</dbReference>
<keyword evidence="2" id="KW-0472">Membrane</keyword>
<feature type="transmembrane region" description="Helical" evidence="2">
    <location>
        <begin position="48"/>
        <end position="65"/>
    </location>
</feature>
<dbReference type="RefSeq" id="WP_072556999.1">
    <property type="nucleotide sequence ID" value="NZ_CP018155.1"/>
</dbReference>
<gene>
    <name evidence="4" type="ORF">LPB136_13235</name>
</gene>
<keyword evidence="4" id="KW-0418">Kinase</keyword>
<dbReference type="InterPro" id="IPR036890">
    <property type="entry name" value="HATPase_C_sf"/>
</dbReference>
<feature type="transmembrane region" description="Helical" evidence="2">
    <location>
        <begin position="77"/>
        <end position="98"/>
    </location>
</feature>
<accession>A0A1L3JMY2</accession>
<dbReference type="AlphaFoldDB" id="A0A1L3JMY2"/>
<evidence type="ECO:0000256" key="1">
    <source>
        <dbReference type="SAM" id="Coils"/>
    </source>
</evidence>
<evidence type="ECO:0000259" key="3">
    <source>
        <dbReference type="Pfam" id="PF06580"/>
    </source>
</evidence>
<keyword evidence="2" id="KW-1133">Transmembrane helix</keyword>
<dbReference type="PANTHER" id="PTHR34220">
    <property type="entry name" value="SENSOR HISTIDINE KINASE YPDA"/>
    <property type="match status" value="1"/>
</dbReference>
<feature type="coiled-coil region" evidence="1">
    <location>
        <begin position="146"/>
        <end position="173"/>
    </location>
</feature>
<feature type="transmembrane region" description="Helical" evidence="2">
    <location>
        <begin position="7"/>
        <end position="28"/>
    </location>
</feature>
<dbReference type="STRING" id="1850252.LPB136_13235"/>
<dbReference type="KEGG" id="ten:LPB136_13235"/>
<dbReference type="InterPro" id="IPR050640">
    <property type="entry name" value="Bact_2-comp_sensor_kinase"/>
</dbReference>
<reference evidence="4 5" key="1">
    <citation type="submission" date="2016-11" db="EMBL/GenBank/DDBJ databases">
        <title>Tenacibaculum sp. LPB0136, isolated from marine environment.</title>
        <authorList>
            <person name="Kim E."/>
            <person name="Yi H."/>
        </authorList>
    </citation>
    <scope>NUCLEOTIDE SEQUENCE [LARGE SCALE GENOMIC DNA]</scope>
    <source>
        <strain evidence="4 5">LPB0136</strain>
    </source>
</reference>
<protein>
    <submittedName>
        <fullName evidence="4">Histidine kinase</fullName>
    </submittedName>
</protein>
<dbReference type="GO" id="GO:0000155">
    <property type="term" value="F:phosphorelay sensor kinase activity"/>
    <property type="evidence" value="ECO:0007669"/>
    <property type="project" value="InterPro"/>
</dbReference>